<protein>
    <submittedName>
        <fullName evidence="4">DNA starvation/stationary phase protection protein Dps</fullName>
    </submittedName>
</protein>
<dbReference type="InterPro" id="IPR023188">
    <property type="entry name" value="DPS_DNA-bd_CS"/>
</dbReference>
<evidence type="ECO:0000313" key="4">
    <source>
        <dbReference type="EMBL" id="RKF14200.1"/>
    </source>
</evidence>
<evidence type="ECO:0000256" key="2">
    <source>
        <dbReference type="RuleBase" id="RU003875"/>
    </source>
</evidence>
<dbReference type="PRINTS" id="PR01346">
    <property type="entry name" value="HELNAPAPROT"/>
</dbReference>
<reference evidence="4 5" key="1">
    <citation type="submission" date="2018-09" db="EMBL/GenBank/DDBJ databases">
        <title>Roseovarius spongiae sp. nov., isolated from a marine sponge.</title>
        <authorList>
            <person name="Zhuang L."/>
            <person name="Luo L."/>
        </authorList>
    </citation>
    <scope>NUCLEOTIDE SEQUENCE [LARGE SCALE GENOMIC DNA]</scope>
    <source>
        <strain evidence="4 5">HN-E21</strain>
    </source>
</reference>
<sequence>MPEAFVSGLDDQTRHKMIDLLNARLADTVALTLAVKQAHWNLKGPGYIGVHELLDEVADRLREGADLMAERAVILGGHAKGTVEEAAEKSTLAPYPLEMTPLENHVAALKERFLAVGEALRKAIDEASEAGDADTEDLFTEVSRAVDKDAWFIGSNAEV</sequence>
<evidence type="ECO:0000256" key="1">
    <source>
        <dbReference type="ARBA" id="ARBA00009497"/>
    </source>
</evidence>
<dbReference type="AlphaFoldDB" id="A0A3A8AU75"/>
<dbReference type="CDD" id="cd01043">
    <property type="entry name" value="DPS"/>
    <property type="match status" value="1"/>
</dbReference>
<dbReference type="PROSITE" id="PS00818">
    <property type="entry name" value="DPS_1"/>
    <property type="match status" value="1"/>
</dbReference>
<dbReference type="NCBIfam" id="NF006975">
    <property type="entry name" value="PRK09448.1"/>
    <property type="match status" value="1"/>
</dbReference>
<dbReference type="Gene3D" id="1.20.1260.10">
    <property type="match status" value="1"/>
</dbReference>
<dbReference type="InterPro" id="IPR009078">
    <property type="entry name" value="Ferritin-like_SF"/>
</dbReference>
<evidence type="ECO:0000313" key="5">
    <source>
        <dbReference type="Proteomes" id="UP000281128"/>
    </source>
</evidence>
<dbReference type="InterPro" id="IPR012347">
    <property type="entry name" value="Ferritin-like"/>
</dbReference>
<dbReference type="GO" id="GO:0008199">
    <property type="term" value="F:ferric iron binding"/>
    <property type="evidence" value="ECO:0007669"/>
    <property type="project" value="InterPro"/>
</dbReference>
<comment type="similarity">
    <text evidence="1 2">Belongs to the Dps family.</text>
</comment>
<dbReference type="Pfam" id="PF00210">
    <property type="entry name" value="Ferritin"/>
    <property type="match status" value="1"/>
</dbReference>
<dbReference type="PIRSF" id="PIRSF005900">
    <property type="entry name" value="Dps"/>
    <property type="match status" value="1"/>
</dbReference>
<evidence type="ECO:0000259" key="3">
    <source>
        <dbReference type="Pfam" id="PF00210"/>
    </source>
</evidence>
<organism evidence="4 5">
    <name type="scientific">Roseovarius spongiae</name>
    <dbReference type="NCBI Taxonomy" id="2320272"/>
    <lineage>
        <taxon>Bacteria</taxon>
        <taxon>Pseudomonadati</taxon>
        <taxon>Pseudomonadota</taxon>
        <taxon>Alphaproteobacteria</taxon>
        <taxon>Rhodobacterales</taxon>
        <taxon>Roseobacteraceae</taxon>
        <taxon>Roseovarius</taxon>
    </lineage>
</organism>
<dbReference type="EMBL" id="RAPE01000003">
    <property type="protein sequence ID" value="RKF14200.1"/>
    <property type="molecule type" value="Genomic_DNA"/>
</dbReference>
<dbReference type="Proteomes" id="UP000281128">
    <property type="component" value="Unassembled WGS sequence"/>
</dbReference>
<dbReference type="GO" id="GO:0016722">
    <property type="term" value="F:oxidoreductase activity, acting on metal ions"/>
    <property type="evidence" value="ECO:0007669"/>
    <property type="project" value="InterPro"/>
</dbReference>
<dbReference type="SUPFAM" id="SSF47240">
    <property type="entry name" value="Ferritin-like"/>
    <property type="match status" value="1"/>
</dbReference>
<dbReference type="InterPro" id="IPR002177">
    <property type="entry name" value="DPS_DNA-bd"/>
</dbReference>
<dbReference type="PANTHER" id="PTHR42932">
    <property type="entry name" value="GENERAL STRESS PROTEIN 20U"/>
    <property type="match status" value="1"/>
</dbReference>
<proteinExistence type="inferred from homology"/>
<dbReference type="OrthoDB" id="9797687at2"/>
<comment type="caution">
    <text evidence="4">The sequence shown here is derived from an EMBL/GenBank/DDBJ whole genome shotgun (WGS) entry which is preliminary data.</text>
</comment>
<dbReference type="PANTHER" id="PTHR42932:SF3">
    <property type="entry name" value="DNA PROTECTION DURING STARVATION PROTEIN"/>
    <property type="match status" value="1"/>
</dbReference>
<keyword evidence="5" id="KW-1185">Reference proteome</keyword>
<dbReference type="InterPro" id="IPR008331">
    <property type="entry name" value="Ferritin_DPS_dom"/>
</dbReference>
<accession>A0A3A8AU75</accession>
<feature type="domain" description="Ferritin/DPS" evidence="3">
    <location>
        <begin position="18"/>
        <end position="154"/>
    </location>
</feature>
<gene>
    <name evidence="4" type="ORF">D6850_11490</name>
</gene>
<dbReference type="RefSeq" id="WP_121167820.1">
    <property type="nucleotide sequence ID" value="NZ_RAPE01000003.1"/>
</dbReference>
<name>A0A3A8AU75_9RHOB</name>